<feature type="non-terminal residue" evidence="1">
    <location>
        <position position="1"/>
    </location>
</feature>
<dbReference type="AlphaFoldDB" id="A0A1R3REY6"/>
<protein>
    <submittedName>
        <fullName evidence="1">Uncharacterized protein</fullName>
    </submittedName>
</protein>
<dbReference type="Proteomes" id="UP000188318">
    <property type="component" value="Unassembled WGS sequence"/>
</dbReference>
<name>A0A1R3REY6_ASPC5</name>
<keyword evidence="2" id="KW-1185">Reference proteome</keyword>
<reference evidence="2" key="1">
    <citation type="journal article" date="2017" name="Genome Biol.">
        <title>Comparative genomics reveals high biological diversity and specific adaptations in the industrially and medically important fungal genus Aspergillus.</title>
        <authorList>
            <person name="de Vries R.P."/>
            <person name="Riley R."/>
            <person name="Wiebenga A."/>
            <person name="Aguilar-Osorio G."/>
            <person name="Amillis S."/>
            <person name="Uchima C.A."/>
            <person name="Anderluh G."/>
            <person name="Asadollahi M."/>
            <person name="Askin M."/>
            <person name="Barry K."/>
            <person name="Battaglia E."/>
            <person name="Bayram O."/>
            <person name="Benocci T."/>
            <person name="Braus-Stromeyer S.A."/>
            <person name="Caldana C."/>
            <person name="Canovas D."/>
            <person name="Cerqueira G.C."/>
            <person name="Chen F."/>
            <person name="Chen W."/>
            <person name="Choi C."/>
            <person name="Clum A."/>
            <person name="Dos Santos R.A."/>
            <person name="Damasio A.R."/>
            <person name="Diallinas G."/>
            <person name="Emri T."/>
            <person name="Fekete E."/>
            <person name="Flipphi M."/>
            <person name="Freyberg S."/>
            <person name="Gallo A."/>
            <person name="Gournas C."/>
            <person name="Habgood R."/>
            <person name="Hainaut M."/>
            <person name="Harispe M.L."/>
            <person name="Henrissat B."/>
            <person name="Hilden K.S."/>
            <person name="Hope R."/>
            <person name="Hossain A."/>
            <person name="Karabika E."/>
            <person name="Karaffa L."/>
            <person name="Karanyi Z."/>
            <person name="Krasevec N."/>
            <person name="Kuo A."/>
            <person name="Kusch H."/>
            <person name="LaButti K."/>
            <person name="Lagendijk E.L."/>
            <person name="Lapidus A."/>
            <person name="Levasseur A."/>
            <person name="Lindquist E."/>
            <person name="Lipzen A."/>
            <person name="Logrieco A.F."/>
            <person name="MacCabe A."/>
            <person name="Maekelae M.R."/>
            <person name="Malavazi I."/>
            <person name="Melin P."/>
            <person name="Meyer V."/>
            <person name="Mielnichuk N."/>
            <person name="Miskei M."/>
            <person name="Molnar A.P."/>
            <person name="Mule G."/>
            <person name="Ngan C.Y."/>
            <person name="Orejas M."/>
            <person name="Orosz E."/>
            <person name="Ouedraogo J.P."/>
            <person name="Overkamp K.M."/>
            <person name="Park H.-S."/>
            <person name="Perrone G."/>
            <person name="Piumi F."/>
            <person name="Punt P.J."/>
            <person name="Ram A.F."/>
            <person name="Ramon A."/>
            <person name="Rauscher S."/>
            <person name="Record E."/>
            <person name="Riano-Pachon D.M."/>
            <person name="Robert V."/>
            <person name="Roehrig J."/>
            <person name="Ruller R."/>
            <person name="Salamov A."/>
            <person name="Salih N.S."/>
            <person name="Samson R.A."/>
            <person name="Sandor E."/>
            <person name="Sanguinetti M."/>
            <person name="Schuetze T."/>
            <person name="Sepcic K."/>
            <person name="Shelest E."/>
            <person name="Sherlock G."/>
            <person name="Sophianopoulou V."/>
            <person name="Squina F.M."/>
            <person name="Sun H."/>
            <person name="Susca A."/>
            <person name="Todd R.B."/>
            <person name="Tsang A."/>
            <person name="Unkles S.E."/>
            <person name="van de Wiele N."/>
            <person name="van Rossen-Uffink D."/>
            <person name="Oliveira J.V."/>
            <person name="Vesth T.C."/>
            <person name="Visser J."/>
            <person name="Yu J.-H."/>
            <person name="Zhou M."/>
            <person name="Andersen M.R."/>
            <person name="Archer D.B."/>
            <person name="Baker S.E."/>
            <person name="Benoit I."/>
            <person name="Brakhage A.A."/>
            <person name="Braus G.H."/>
            <person name="Fischer R."/>
            <person name="Frisvad J.C."/>
            <person name="Goldman G.H."/>
            <person name="Houbraken J."/>
            <person name="Oakley B."/>
            <person name="Pocsi I."/>
            <person name="Scazzocchio C."/>
            <person name="Seiboth B."/>
            <person name="vanKuyk P.A."/>
            <person name="Wortman J."/>
            <person name="Dyer P.S."/>
            <person name="Grigoriev I.V."/>
        </authorList>
    </citation>
    <scope>NUCLEOTIDE SEQUENCE [LARGE SCALE GENOMIC DNA]</scope>
    <source>
        <strain evidence="2">ITEM 5010</strain>
    </source>
</reference>
<sequence>VLTPKGRVSTPQRRTFTRQLTMLWQNSLGLTFGSENLARQRPWLHAAGPQKVS</sequence>
<evidence type="ECO:0000313" key="1">
    <source>
        <dbReference type="EMBL" id="OOF93056.1"/>
    </source>
</evidence>
<accession>A0A1R3REY6</accession>
<organism evidence="1 2">
    <name type="scientific">Aspergillus carbonarius (strain ITEM 5010)</name>
    <dbReference type="NCBI Taxonomy" id="602072"/>
    <lineage>
        <taxon>Eukaryota</taxon>
        <taxon>Fungi</taxon>
        <taxon>Dikarya</taxon>
        <taxon>Ascomycota</taxon>
        <taxon>Pezizomycotina</taxon>
        <taxon>Eurotiomycetes</taxon>
        <taxon>Eurotiomycetidae</taxon>
        <taxon>Eurotiales</taxon>
        <taxon>Aspergillaceae</taxon>
        <taxon>Aspergillus</taxon>
        <taxon>Aspergillus subgen. Circumdati</taxon>
    </lineage>
</organism>
<dbReference type="EMBL" id="KV907505">
    <property type="protein sequence ID" value="OOF93056.1"/>
    <property type="molecule type" value="Genomic_DNA"/>
</dbReference>
<evidence type="ECO:0000313" key="2">
    <source>
        <dbReference type="Proteomes" id="UP000188318"/>
    </source>
</evidence>
<proteinExistence type="predicted"/>
<gene>
    <name evidence="1" type="ORF">ASPCADRAFT_209689</name>
</gene>
<dbReference type="VEuPathDB" id="FungiDB:ASPCADRAFT_209689"/>